<dbReference type="InterPro" id="IPR000719">
    <property type="entry name" value="Prot_kinase_dom"/>
</dbReference>
<reference evidence="11 12" key="1">
    <citation type="journal article" date="2020" name="ISME J.">
        <title>Uncovering the hidden diversity of litter-decomposition mechanisms in mushroom-forming fungi.</title>
        <authorList>
            <person name="Floudas D."/>
            <person name="Bentzer J."/>
            <person name="Ahren D."/>
            <person name="Johansson T."/>
            <person name="Persson P."/>
            <person name="Tunlid A."/>
        </authorList>
    </citation>
    <scope>NUCLEOTIDE SEQUENCE [LARGE SCALE GENOMIC DNA]</scope>
    <source>
        <strain evidence="11 12">CBS 146.42</strain>
    </source>
</reference>
<evidence type="ECO:0000256" key="1">
    <source>
        <dbReference type="ARBA" id="ARBA00012513"/>
    </source>
</evidence>
<feature type="region of interest" description="Disordered" evidence="9">
    <location>
        <begin position="287"/>
        <end position="349"/>
    </location>
</feature>
<dbReference type="GO" id="GO:0072354">
    <property type="term" value="F:histone H3T3 kinase activity"/>
    <property type="evidence" value="ECO:0007669"/>
    <property type="project" value="TreeGrafter"/>
</dbReference>
<keyword evidence="3" id="KW-0808">Transferase</keyword>
<dbReference type="Gene3D" id="3.30.200.20">
    <property type="entry name" value="Phosphorylase Kinase, domain 1"/>
    <property type="match status" value="1"/>
</dbReference>
<name>A0A8H5LNL1_9AGAR</name>
<gene>
    <name evidence="11" type="ORF">D9756_000196</name>
</gene>
<feature type="region of interest" description="Disordered" evidence="9">
    <location>
        <begin position="363"/>
        <end position="403"/>
    </location>
</feature>
<dbReference type="GO" id="GO:0035556">
    <property type="term" value="P:intracellular signal transduction"/>
    <property type="evidence" value="ECO:0007669"/>
    <property type="project" value="TreeGrafter"/>
</dbReference>
<dbReference type="EMBL" id="JAACJO010000001">
    <property type="protein sequence ID" value="KAF5363743.1"/>
    <property type="molecule type" value="Genomic_DNA"/>
</dbReference>
<keyword evidence="4" id="KW-0547">Nucleotide-binding</keyword>
<evidence type="ECO:0000313" key="12">
    <source>
        <dbReference type="Proteomes" id="UP000559027"/>
    </source>
</evidence>
<dbReference type="Pfam" id="PF12330">
    <property type="entry name" value="Haspin_kinase"/>
    <property type="match status" value="1"/>
</dbReference>
<dbReference type="InterPro" id="IPR024604">
    <property type="entry name" value="GSG2_C"/>
</dbReference>
<dbReference type="PROSITE" id="PS50011">
    <property type="entry name" value="PROTEIN_KINASE_DOM"/>
    <property type="match status" value="1"/>
</dbReference>
<comment type="caution">
    <text evidence="11">The sequence shown here is derived from an EMBL/GenBank/DDBJ whole genome shotgun (WGS) entry which is preliminary data.</text>
</comment>
<dbReference type="InterPro" id="IPR011009">
    <property type="entry name" value="Kinase-like_dom_sf"/>
</dbReference>
<evidence type="ECO:0000256" key="6">
    <source>
        <dbReference type="ARBA" id="ARBA00022840"/>
    </source>
</evidence>
<keyword evidence="12" id="KW-1185">Reference proteome</keyword>
<evidence type="ECO:0000256" key="4">
    <source>
        <dbReference type="ARBA" id="ARBA00022741"/>
    </source>
</evidence>
<evidence type="ECO:0000313" key="11">
    <source>
        <dbReference type="EMBL" id="KAF5363743.1"/>
    </source>
</evidence>
<evidence type="ECO:0000256" key="2">
    <source>
        <dbReference type="ARBA" id="ARBA00022527"/>
    </source>
</evidence>
<feature type="region of interest" description="Disordered" evidence="9">
    <location>
        <begin position="1"/>
        <end position="38"/>
    </location>
</feature>
<feature type="region of interest" description="Disordered" evidence="9">
    <location>
        <begin position="238"/>
        <end position="273"/>
    </location>
</feature>
<accession>A0A8H5LNL1</accession>
<dbReference type="EC" id="2.7.11.1" evidence="1"/>
<dbReference type="SUPFAM" id="SSF56112">
    <property type="entry name" value="Protein kinase-like (PK-like)"/>
    <property type="match status" value="1"/>
</dbReference>
<sequence>MISARTKQINVYGKRSKRVVDAPTTEHTTSSTADKPDRIPLIHRMKNRENGPNTVKSAIRSKPSSPLRTLSLTKQRVMPSGSPARKGIKRGTRLAEILAQETGGRPASDFNDWEDCDWKKSIPETPLRVPLSAIIANVPNSPLVSNAKVSAKAPKKKDGSPRSLVTSIALSTVEMDIRVLDAKGRTVKQEKRVARTDVTINHANKLRHPSGVDVVAARKHPPARRLDAPKPLETISIGSSIDEPLQPDVHGTSSKPIALSSGSSAVHDSEVSTLKLRPVRKQRRALTNVIISDDDDDDHSEDASDDEDTQFLPDSPAPPLACSSRKSLAQSRKSTVHKSKTSVPAPLLHKPSGLKVEVVIPPAPHKVPPQLTPRSPSRITQQHKPQPIPAKRPKPPASETTVQPAIPSRYSSTTATYTASYNLIPSPPLKARQLTPIRRIQNKGPTKTSSLFAYGRGTSPSPTTPSDTDFDLSLELSQLDIGIASEELEALRLQSSKSRLDYPEYLKPLLEECHQEDCGPYEFSAFIESFPFDPILRDARETSSRRNSELLRFKKIGEASYSEVFGIGDVVLKVIPLRDESRFSGEEEDGPAPTDARDVRKEIIVTRAMGEVHEGFVKLLKTYVVRGKYPEVLLNLWDEYNETKGSESVRPDTFTPSQTYAIIVLPNDGPDLETYTFSNASKTGWRKASSLFWQVAKALAHAEMLVSFEHRDLHWGQILVKDLQPLNKPAPLRSLAHKLNQNQVKGSTVSMTAERVFMDDLGHGVQATIIDLGLSRVDAGDGSHEGDVHWTPFDEEVFMGEGDYQFDIYRFMKAYIGDNWEGYHPLTNVMWLHYLATKLLRHKSLKAPPVARKPRLTSTVTTPIDPLHILQNIKPTSLKPSPSNTQFTEKDCYDALVDIEEWLGRCVAEVAPAVNKGRRRPRKTTAVVPTTASKLLCSCAGQVVGYGVKRGWIRPVS</sequence>
<dbReference type="GO" id="GO:0005524">
    <property type="term" value="F:ATP binding"/>
    <property type="evidence" value="ECO:0007669"/>
    <property type="project" value="UniProtKB-KW"/>
</dbReference>
<comment type="catalytic activity">
    <reaction evidence="7">
        <text>L-threonyl-[protein] + ATP = O-phospho-L-threonyl-[protein] + ADP + H(+)</text>
        <dbReference type="Rhea" id="RHEA:46608"/>
        <dbReference type="Rhea" id="RHEA-COMP:11060"/>
        <dbReference type="Rhea" id="RHEA-COMP:11605"/>
        <dbReference type="ChEBI" id="CHEBI:15378"/>
        <dbReference type="ChEBI" id="CHEBI:30013"/>
        <dbReference type="ChEBI" id="CHEBI:30616"/>
        <dbReference type="ChEBI" id="CHEBI:61977"/>
        <dbReference type="ChEBI" id="CHEBI:456216"/>
        <dbReference type="EC" id="2.7.11.1"/>
    </reaction>
</comment>
<feature type="compositionally biased region" description="Polar residues" evidence="9">
    <location>
        <begin position="324"/>
        <end position="333"/>
    </location>
</feature>
<protein>
    <recommendedName>
        <fullName evidence="1">non-specific serine/threonine protein kinase</fullName>
        <ecNumber evidence="1">2.7.11.1</ecNumber>
    </recommendedName>
</protein>
<dbReference type="PANTHER" id="PTHR24419">
    <property type="entry name" value="INTERLEUKIN-1 RECEPTOR-ASSOCIATED KINASE"/>
    <property type="match status" value="1"/>
</dbReference>
<evidence type="ECO:0000256" key="5">
    <source>
        <dbReference type="ARBA" id="ARBA00022777"/>
    </source>
</evidence>
<feature type="compositionally biased region" description="Polar residues" evidence="9">
    <location>
        <begin position="251"/>
        <end position="266"/>
    </location>
</feature>
<evidence type="ECO:0000259" key="10">
    <source>
        <dbReference type="PROSITE" id="PS50011"/>
    </source>
</evidence>
<dbReference type="OrthoDB" id="5327538at2759"/>
<dbReference type="PANTHER" id="PTHR24419:SF18">
    <property type="entry name" value="SERINE_THREONINE-PROTEIN KINASE HASPIN"/>
    <property type="match status" value="1"/>
</dbReference>
<dbReference type="GO" id="GO:0000278">
    <property type="term" value="P:mitotic cell cycle"/>
    <property type="evidence" value="ECO:0007669"/>
    <property type="project" value="TreeGrafter"/>
</dbReference>
<dbReference type="Gene3D" id="1.10.510.10">
    <property type="entry name" value="Transferase(Phosphotransferase) domain 1"/>
    <property type="match status" value="1"/>
</dbReference>
<dbReference type="Proteomes" id="UP000559027">
    <property type="component" value="Unassembled WGS sequence"/>
</dbReference>
<evidence type="ECO:0000256" key="9">
    <source>
        <dbReference type="SAM" id="MobiDB-lite"/>
    </source>
</evidence>
<dbReference type="SMART" id="SM01331">
    <property type="entry name" value="DUF3635"/>
    <property type="match status" value="1"/>
</dbReference>
<keyword evidence="6" id="KW-0067">ATP-binding</keyword>
<keyword evidence="2" id="KW-0723">Serine/threonine-protein kinase</keyword>
<feature type="compositionally biased region" description="Polar residues" evidence="9">
    <location>
        <begin position="372"/>
        <end position="383"/>
    </location>
</feature>
<organism evidence="11 12">
    <name type="scientific">Leucocoprinus leucothites</name>
    <dbReference type="NCBI Taxonomy" id="201217"/>
    <lineage>
        <taxon>Eukaryota</taxon>
        <taxon>Fungi</taxon>
        <taxon>Dikarya</taxon>
        <taxon>Basidiomycota</taxon>
        <taxon>Agaricomycotina</taxon>
        <taxon>Agaricomycetes</taxon>
        <taxon>Agaricomycetidae</taxon>
        <taxon>Agaricales</taxon>
        <taxon>Agaricineae</taxon>
        <taxon>Agaricaceae</taxon>
        <taxon>Leucocoprinus</taxon>
    </lineage>
</organism>
<proteinExistence type="predicted"/>
<keyword evidence="5" id="KW-0418">Kinase</keyword>
<dbReference type="AlphaFoldDB" id="A0A8H5LNL1"/>
<feature type="domain" description="Protein kinase" evidence="10">
    <location>
        <begin position="550"/>
        <end position="903"/>
    </location>
</feature>
<dbReference type="GO" id="GO:0005737">
    <property type="term" value="C:cytoplasm"/>
    <property type="evidence" value="ECO:0007669"/>
    <property type="project" value="TreeGrafter"/>
</dbReference>
<evidence type="ECO:0000256" key="7">
    <source>
        <dbReference type="ARBA" id="ARBA00047899"/>
    </source>
</evidence>
<evidence type="ECO:0000256" key="8">
    <source>
        <dbReference type="ARBA" id="ARBA00048679"/>
    </source>
</evidence>
<comment type="catalytic activity">
    <reaction evidence="8">
        <text>L-seryl-[protein] + ATP = O-phospho-L-seryl-[protein] + ADP + H(+)</text>
        <dbReference type="Rhea" id="RHEA:17989"/>
        <dbReference type="Rhea" id="RHEA-COMP:9863"/>
        <dbReference type="Rhea" id="RHEA-COMP:11604"/>
        <dbReference type="ChEBI" id="CHEBI:15378"/>
        <dbReference type="ChEBI" id="CHEBI:29999"/>
        <dbReference type="ChEBI" id="CHEBI:30616"/>
        <dbReference type="ChEBI" id="CHEBI:83421"/>
        <dbReference type="ChEBI" id="CHEBI:456216"/>
        <dbReference type="EC" id="2.7.11.1"/>
    </reaction>
</comment>
<feature type="region of interest" description="Disordered" evidence="9">
    <location>
        <begin position="445"/>
        <end position="466"/>
    </location>
</feature>
<dbReference type="GO" id="GO:0005634">
    <property type="term" value="C:nucleus"/>
    <property type="evidence" value="ECO:0007669"/>
    <property type="project" value="TreeGrafter"/>
</dbReference>
<evidence type="ECO:0000256" key="3">
    <source>
        <dbReference type="ARBA" id="ARBA00022679"/>
    </source>
</evidence>
<feature type="compositionally biased region" description="Acidic residues" evidence="9">
    <location>
        <begin position="292"/>
        <end position="309"/>
    </location>
</feature>